<feature type="compositionally biased region" description="Low complexity" evidence="6">
    <location>
        <begin position="181"/>
        <end position="195"/>
    </location>
</feature>
<organism evidence="8 9">
    <name type="scientific">Ziziphus jujuba</name>
    <name type="common">Chinese jujube</name>
    <name type="synonym">Ziziphus sativa</name>
    <dbReference type="NCBI Taxonomy" id="326968"/>
    <lineage>
        <taxon>Eukaryota</taxon>
        <taxon>Viridiplantae</taxon>
        <taxon>Streptophyta</taxon>
        <taxon>Embryophyta</taxon>
        <taxon>Tracheophyta</taxon>
        <taxon>Spermatophyta</taxon>
        <taxon>Magnoliopsida</taxon>
        <taxon>eudicotyledons</taxon>
        <taxon>Gunneridae</taxon>
        <taxon>Pentapetalae</taxon>
        <taxon>rosids</taxon>
        <taxon>fabids</taxon>
        <taxon>Rosales</taxon>
        <taxon>Rhamnaceae</taxon>
        <taxon>Paliureae</taxon>
        <taxon>Ziziphus</taxon>
    </lineage>
</organism>
<name>A0A6P4AIG3_ZIZJJ</name>
<dbReference type="FunCoup" id="A0A6P4AIG3">
    <property type="interactions" value="460"/>
</dbReference>
<gene>
    <name evidence="9" type="primary">LOC107423342</name>
</gene>
<evidence type="ECO:0000313" key="8">
    <source>
        <dbReference type="Proteomes" id="UP001652623"/>
    </source>
</evidence>
<dbReference type="Proteomes" id="UP001652623">
    <property type="component" value="Chromosome 3"/>
</dbReference>
<dbReference type="GO" id="GO:0010256">
    <property type="term" value="P:endomembrane system organization"/>
    <property type="evidence" value="ECO:0007669"/>
    <property type="project" value="TreeGrafter"/>
</dbReference>
<keyword evidence="4 7" id="KW-1133">Transmembrane helix</keyword>
<feature type="transmembrane region" description="Helical" evidence="7">
    <location>
        <begin position="20"/>
        <end position="39"/>
    </location>
</feature>
<accession>A0A6P4AIG3</accession>
<evidence type="ECO:0000256" key="4">
    <source>
        <dbReference type="ARBA" id="ARBA00022989"/>
    </source>
</evidence>
<comment type="subcellular location">
    <subcellularLocation>
        <location evidence="1">Membrane</location>
        <topology evidence="1">Multi-pass membrane protein</topology>
    </subcellularLocation>
</comment>
<reference evidence="9" key="1">
    <citation type="submission" date="2025-08" db="UniProtKB">
        <authorList>
            <consortium name="RefSeq"/>
        </authorList>
    </citation>
    <scope>IDENTIFICATION</scope>
    <source>
        <tissue evidence="9">Seedling</tissue>
    </source>
</reference>
<dbReference type="PANTHER" id="PTHR31621">
    <property type="entry name" value="PROTEIN DMP3"/>
    <property type="match status" value="1"/>
</dbReference>
<evidence type="ECO:0000313" key="9">
    <source>
        <dbReference type="RefSeq" id="XP_015888370.2"/>
    </source>
</evidence>
<dbReference type="GO" id="GO:0005737">
    <property type="term" value="C:cytoplasm"/>
    <property type="evidence" value="ECO:0007669"/>
    <property type="project" value="UniProtKB-ARBA"/>
</dbReference>
<dbReference type="Pfam" id="PF05078">
    <property type="entry name" value="DUF679"/>
    <property type="match status" value="1"/>
</dbReference>
<dbReference type="PANTHER" id="PTHR31621:SF66">
    <property type="entry name" value="PROTEIN DMP2"/>
    <property type="match status" value="1"/>
</dbReference>
<evidence type="ECO:0000256" key="2">
    <source>
        <dbReference type="ARBA" id="ARBA00008707"/>
    </source>
</evidence>
<sequence length="203" mass="21955">MGDSKSSGVTNKAYQGFGDLIKLLPTGTVFLFQFLNPVVTNNGKCSTANKYLDAILVIVCGLSCFFSCFTDSYTGSDGKIRYGFVTKNGLWSSTSTPSQSIDLSAYKLRLGDFVHAFFSVIVFAGLSLLDSNTVRCFYPGFESTNLQKTLLQVLPIVIGVLSSSVFVLFPNDRHGIGYPPSDSSSKKTSSNNSISMVENPTNK</sequence>
<keyword evidence="5 7" id="KW-0472">Membrane</keyword>
<feature type="region of interest" description="Disordered" evidence="6">
    <location>
        <begin position="179"/>
        <end position="203"/>
    </location>
</feature>
<evidence type="ECO:0000256" key="7">
    <source>
        <dbReference type="SAM" id="Phobius"/>
    </source>
</evidence>
<dbReference type="InterPro" id="IPR007770">
    <property type="entry name" value="DMP"/>
</dbReference>
<evidence type="ECO:0000256" key="3">
    <source>
        <dbReference type="ARBA" id="ARBA00022692"/>
    </source>
</evidence>
<dbReference type="InParanoid" id="A0A6P4AIG3"/>
<feature type="transmembrane region" description="Helical" evidence="7">
    <location>
        <begin position="51"/>
        <end position="69"/>
    </location>
</feature>
<evidence type="ECO:0000256" key="6">
    <source>
        <dbReference type="SAM" id="MobiDB-lite"/>
    </source>
</evidence>
<evidence type="ECO:0000256" key="5">
    <source>
        <dbReference type="ARBA" id="ARBA00023136"/>
    </source>
</evidence>
<dbReference type="KEGG" id="zju:107423342"/>
<keyword evidence="3 7" id="KW-0812">Transmembrane</keyword>
<dbReference type="AlphaFoldDB" id="A0A6P4AIG3"/>
<dbReference type="RefSeq" id="XP_015888370.2">
    <property type="nucleotide sequence ID" value="XM_016032884.4"/>
</dbReference>
<dbReference type="GO" id="GO:0016020">
    <property type="term" value="C:membrane"/>
    <property type="evidence" value="ECO:0007669"/>
    <property type="project" value="UniProtKB-SubCell"/>
</dbReference>
<dbReference type="GeneID" id="107423342"/>
<feature type="transmembrane region" description="Helical" evidence="7">
    <location>
        <begin position="110"/>
        <end position="129"/>
    </location>
</feature>
<comment type="similarity">
    <text evidence="2">Belongs to the plant DMP1 protein family.</text>
</comment>
<feature type="transmembrane region" description="Helical" evidence="7">
    <location>
        <begin position="149"/>
        <end position="169"/>
    </location>
</feature>
<proteinExistence type="inferred from homology"/>
<keyword evidence="8" id="KW-1185">Reference proteome</keyword>
<protein>
    <submittedName>
        <fullName evidence="9">Protein DMP2</fullName>
    </submittedName>
</protein>
<evidence type="ECO:0000256" key="1">
    <source>
        <dbReference type="ARBA" id="ARBA00004141"/>
    </source>
</evidence>